<keyword evidence="4" id="KW-1185">Reference proteome</keyword>
<sequence>MAEPSYKRPRVVLTASRHEGPRAGSGLAAAQVAADPIALTLTPVAKANLPKEAPLPAAKATRAARETAGPRSEAPPAQAKPVQKAPEQGPVAVFDACGTIFKVPAQVVKAKPDTLLAKLLEASSGAPAANRPVFVDCAPDRFSCILDWYRYGEIHLSRTCPWKHCCSTRVRCSCPASSWSTAWRTAPRPPAALARRAGSPVELWPR</sequence>
<organism evidence="3 4">
    <name type="scientific">Prorocentrum cordatum</name>
    <dbReference type="NCBI Taxonomy" id="2364126"/>
    <lineage>
        <taxon>Eukaryota</taxon>
        <taxon>Sar</taxon>
        <taxon>Alveolata</taxon>
        <taxon>Dinophyceae</taxon>
        <taxon>Prorocentrales</taxon>
        <taxon>Prorocentraceae</taxon>
        <taxon>Prorocentrum</taxon>
    </lineage>
</organism>
<feature type="region of interest" description="Disordered" evidence="1">
    <location>
        <begin position="50"/>
        <end position="85"/>
    </location>
</feature>
<dbReference type="SUPFAM" id="SSF54695">
    <property type="entry name" value="POZ domain"/>
    <property type="match status" value="1"/>
</dbReference>
<dbReference type="InterPro" id="IPR011333">
    <property type="entry name" value="SKP1/BTB/POZ_sf"/>
</dbReference>
<dbReference type="Gene3D" id="3.30.710.10">
    <property type="entry name" value="Potassium Channel Kv1.1, Chain A"/>
    <property type="match status" value="1"/>
</dbReference>
<reference evidence="3" key="1">
    <citation type="submission" date="2023-10" db="EMBL/GenBank/DDBJ databases">
        <authorList>
            <person name="Chen Y."/>
            <person name="Shah S."/>
            <person name="Dougan E. K."/>
            <person name="Thang M."/>
            <person name="Chan C."/>
        </authorList>
    </citation>
    <scope>NUCLEOTIDE SEQUENCE [LARGE SCALE GENOMIC DNA]</scope>
</reference>
<feature type="region of interest" description="Disordered" evidence="1">
    <location>
        <begin position="1"/>
        <end position="27"/>
    </location>
</feature>
<dbReference type="InterPro" id="IPR003131">
    <property type="entry name" value="T1-type_BTB"/>
</dbReference>
<comment type="caution">
    <text evidence="3">The sequence shown here is derived from an EMBL/GenBank/DDBJ whole genome shotgun (WGS) entry which is preliminary data.</text>
</comment>
<proteinExistence type="predicted"/>
<name>A0ABN9V5H3_9DINO</name>
<evidence type="ECO:0000313" key="4">
    <source>
        <dbReference type="Proteomes" id="UP001189429"/>
    </source>
</evidence>
<evidence type="ECO:0000256" key="1">
    <source>
        <dbReference type="SAM" id="MobiDB-lite"/>
    </source>
</evidence>
<dbReference type="EMBL" id="CAUYUJ010016619">
    <property type="protein sequence ID" value="CAK0867218.1"/>
    <property type="molecule type" value="Genomic_DNA"/>
</dbReference>
<dbReference type="Proteomes" id="UP001189429">
    <property type="component" value="Unassembled WGS sequence"/>
</dbReference>
<evidence type="ECO:0000259" key="2">
    <source>
        <dbReference type="Pfam" id="PF02214"/>
    </source>
</evidence>
<feature type="compositionally biased region" description="Low complexity" evidence="1">
    <location>
        <begin position="50"/>
        <end position="61"/>
    </location>
</feature>
<protein>
    <recommendedName>
        <fullName evidence="2">Potassium channel tetramerisation-type BTB domain-containing protein</fullName>
    </recommendedName>
</protein>
<evidence type="ECO:0000313" key="3">
    <source>
        <dbReference type="EMBL" id="CAK0867218.1"/>
    </source>
</evidence>
<dbReference type="Pfam" id="PF02214">
    <property type="entry name" value="BTB_2"/>
    <property type="match status" value="1"/>
</dbReference>
<feature type="domain" description="Potassium channel tetramerisation-type BTB" evidence="2">
    <location>
        <begin position="96"/>
        <end position="158"/>
    </location>
</feature>
<gene>
    <name evidence="3" type="ORF">PCOR1329_LOCUS54213</name>
</gene>
<accession>A0ABN9V5H3</accession>
<feature type="compositionally biased region" description="Low complexity" evidence="1">
    <location>
        <begin position="74"/>
        <end position="85"/>
    </location>
</feature>